<protein>
    <submittedName>
        <fullName evidence="1">Uncharacterized protein</fullName>
    </submittedName>
</protein>
<keyword evidence="1" id="KW-0496">Mitochondrion</keyword>
<reference evidence="1" key="1">
    <citation type="submission" date="2017-03" db="EMBL/GenBank/DDBJ databases">
        <title>The mitochondrial genome of the carnivorous plant Utricularia reniformis (Lentibulariaceae): structure, comparative analysis and evolutionary landmarks.</title>
        <authorList>
            <person name="Silva S.R."/>
            <person name="Alvarenga D.O."/>
            <person name="Michael T.P."/>
            <person name="Miranda V.F.O."/>
            <person name="Varani A.M."/>
        </authorList>
    </citation>
    <scope>NUCLEOTIDE SEQUENCE</scope>
</reference>
<geneLocation type="mitochondrion" evidence="1"/>
<name>A0A1Y0AZC0_9LAMI</name>
<dbReference type="AlphaFoldDB" id="A0A1Y0AZC0"/>
<accession>A0A1Y0AZC0</accession>
<proteinExistence type="predicted"/>
<evidence type="ECO:0000313" key="1">
    <source>
        <dbReference type="EMBL" id="ART30479.1"/>
    </source>
</evidence>
<dbReference type="EMBL" id="KY774314">
    <property type="protein sequence ID" value="ART30479.1"/>
    <property type="molecule type" value="Genomic_DNA"/>
</dbReference>
<gene>
    <name evidence="1" type="ORF">AEK19_MT0199</name>
</gene>
<organism evidence="1">
    <name type="scientific">Utricularia reniformis</name>
    <dbReference type="NCBI Taxonomy" id="192314"/>
    <lineage>
        <taxon>Eukaryota</taxon>
        <taxon>Viridiplantae</taxon>
        <taxon>Streptophyta</taxon>
        <taxon>Embryophyta</taxon>
        <taxon>Tracheophyta</taxon>
        <taxon>Spermatophyta</taxon>
        <taxon>Magnoliopsida</taxon>
        <taxon>eudicotyledons</taxon>
        <taxon>Gunneridae</taxon>
        <taxon>Pentapetalae</taxon>
        <taxon>asterids</taxon>
        <taxon>lamiids</taxon>
        <taxon>Lamiales</taxon>
        <taxon>Lentibulariaceae</taxon>
        <taxon>Utricularia</taxon>
    </lineage>
</organism>
<sequence>MLEGLGHFSFNESLTPMPTTTRVWYRVSFLHRFASVCKASLLLSKNSIS</sequence>